<dbReference type="Proteomes" id="UP000822688">
    <property type="component" value="Chromosome V"/>
</dbReference>
<comment type="caution">
    <text evidence="1">The sequence shown here is derived from an EMBL/GenBank/DDBJ whole genome shotgun (WGS) entry which is preliminary data.</text>
</comment>
<organism evidence="1 2">
    <name type="scientific">Ceratodon purpureus</name>
    <name type="common">Fire moss</name>
    <name type="synonym">Dicranum purpureum</name>
    <dbReference type="NCBI Taxonomy" id="3225"/>
    <lineage>
        <taxon>Eukaryota</taxon>
        <taxon>Viridiplantae</taxon>
        <taxon>Streptophyta</taxon>
        <taxon>Embryophyta</taxon>
        <taxon>Bryophyta</taxon>
        <taxon>Bryophytina</taxon>
        <taxon>Bryopsida</taxon>
        <taxon>Dicranidae</taxon>
        <taxon>Pseudoditrichales</taxon>
        <taxon>Ditrichaceae</taxon>
        <taxon>Ceratodon</taxon>
    </lineage>
</organism>
<keyword evidence="2" id="KW-1185">Reference proteome</keyword>
<dbReference type="EMBL" id="CM026426">
    <property type="protein sequence ID" value="KAG0571751.1"/>
    <property type="molecule type" value="Genomic_DNA"/>
</dbReference>
<accession>A0A8T0HLQ6</accession>
<protein>
    <submittedName>
        <fullName evidence="1">Uncharacterized protein</fullName>
    </submittedName>
</protein>
<evidence type="ECO:0000313" key="2">
    <source>
        <dbReference type="Proteomes" id="UP000822688"/>
    </source>
</evidence>
<reference evidence="1" key="1">
    <citation type="submission" date="2020-06" db="EMBL/GenBank/DDBJ databases">
        <title>WGS assembly of Ceratodon purpureus strain R40.</title>
        <authorList>
            <person name="Carey S.B."/>
            <person name="Jenkins J."/>
            <person name="Shu S."/>
            <person name="Lovell J.T."/>
            <person name="Sreedasyam A."/>
            <person name="Maumus F."/>
            <person name="Tiley G.P."/>
            <person name="Fernandez-Pozo N."/>
            <person name="Barry K."/>
            <person name="Chen C."/>
            <person name="Wang M."/>
            <person name="Lipzen A."/>
            <person name="Daum C."/>
            <person name="Saski C.A."/>
            <person name="Payton A.C."/>
            <person name="Mcbreen J.C."/>
            <person name="Conrad R.E."/>
            <person name="Kollar L.M."/>
            <person name="Olsson S."/>
            <person name="Huttunen S."/>
            <person name="Landis J.B."/>
            <person name="Wickett N.J."/>
            <person name="Johnson M.G."/>
            <person name="Rensing S.A."/>
            <person name="Grimwood J."/>
            <person name="Schmutz J."/>
            <person name="Mcdaniel S.F."/>
        </authorList>
    </citation>
    <scope>NUCLEOTIDE SEQUENCE</scope>
    <source>
        <strain evidence="1">R40</strain>
    </source>
</reference>
<sequence length="75" mass="8958">MMKSHSCFEIEMCSYSCFWICKTIHWLLVGFLDKSLYSPWKLQWCELPEHRMKSTRMADRPPLNMKIFPGARAIT</sequence>
<name>A0A8T0HLQ6_CERPU</name>
<evidence type="ECO:0000313" key="1">
    <source>
        <dbReference type="EMBL" id="KAG0571751.1"/>
    </source>
</evidence>
<proteinExistence type="predicted"/>
<gene>
    <name evidence="1" type="ORF">KC19_VG039200</name>
</gene>
<dbReference type="AlphaFoldDB" id="A0A8T0HLQ6"/>